<reference evidence="9" key="1">
    <citation type="submission" date="2018-11" db="EMBL/GenBank/DDBJ databases">
        <title>Shewanella sp. M2.</title>
        <authorList>
            <person name="Hwang Y.J."/>
            <person name="Hwang C.Y."/>
        </authorList>
    </citation>
    <scope>NUCLEOTIDE SEQUENCE [LARGE SCALE GENOMIC DNA]</scope>
    <source>
        <strain evidence="9">LMG 19866</strain>
    </source>
</reference>
<proteinExistence type="predicted"/>
<keyword evidence="9" id="KW-1185">Reference proteome</keyword>
<sequence>MNRFIYGFCACSLSAMLWPSLAPVWCLPILFLAMLICFRKGPLMAGCLLAVIWLSLFFHCLYMHQYAEKSQQIEFKAQIVSLVSQNSDWISFDVRVMTELDQDTFFEALALNNVQRYYRLTWQKPEKIVVGQIWQFSAKLKGISSIQNQGGFNQQKHFISQHIIAKGRVKQAELLSYRVSARQQVIDALSPILAQFAQGDILQALIVGDKSALTTTRWQQLRQTGAGHLVAISGLHLSVVFGLFYGILIGLSRYVFCWQHLGKIQLAMIVAALFTFGYGYLSGFAIATQRALLMLFLLLIFSFMKQFSHHWDRLIYALFFVLLIDPFASLGAGLWLSFGALVIILLSVKANTIDQQSMLNADPVAYGIDAPAPSLTVRCIHNVKQVKHKVLQGLSVLWSIQWRLALLLGLLQGILFGGISPHSIWLNMLLVPWFSLVVIPLTMLSFCLWLVALCIMGLLGIDADSQQYFGLMMFHWANLSLEPFAWLLQLSDHLPLKQLILTEAELAGLLFFMLALMLLMFRGYVPYKRKMVYRILVGVLMLPIVMNKLMTDHTWLFSPSSSVGSAPWQLHVIDVAQGMALVLQQGQHGIIYDTGAAYGEFSYAQRAILPFLASKGISNIDYVVVSHDDNDHAGGLDVILAQFPQATLIADFLTSTSTLSGSARVVKACEGQFDWRGVHVNFIHHPLTASTNDNNRSCVVKLSDGQSTVLLTGDIEAPREQALLAAKVDIKADILLVPHHGSRTSSTSAFIDSVNPQLAIFTAGFSNQYGFPKADVVARYLQRGSKILQTGHEGQISISFTHEGYKVVTYRHQIAPFWYNRLFRFGESLKAE</sequence>
<dbReference type="Proteomes" id="UP000278035">
    <property type="component" value="Chromosome"/>
</dbReference>
<name>A0A3G8LWZ3_9GAMM</name>
<evidence type="ECO:0000313" key="8">
    <source>
        <dbReference type="EMBL" id="AZG73685.1"/>
    </source>
</evidence>
<dbReference type="Pfam" id="PF03772">
    <property type="entry name" value="Competence"/>
    <property type="match status" value="1"/>
</dbReference>
<dbReference type="CDD" id="cd07731">
    <property type="entry name" value="ComA-like_MBL-fold"/>
    <property type="match status" value="1"/>
</dbReference>
<dbReference type="SUPFAM" id="SSF56281">
    <property type="entry name" value="Metallo-hydrolase/oxidoreductase"/>
    <property type="match status" value="1"/>
</dbReference>
<feature type="transmembrane region" description="Helical" evidence="6">
    <location>
        <begin position="532"/>
        <end position="550"/>
    </location>
</feature>
<dbReference type="PANTHER" id="PTHR30619:SF1">
    <property type="entry name" value="RECOMBINATION PROTEIN 2"/>
    <property type="match status" value="1"/>
</dbReference>
<feature type="transmembrane region" description="Helical" evidence="6">
    <location>
        <begin position="437"/>
        <end position="461"/>
    </location>
</feature>
<dbReference type="OrthoDB" id="9761531at2"/>
<dbReference type="EMBL" id="CP034015">
    <property type="protein sequence ID" value="AZG73685.1"/>
    <property type="molecule type" value="Genomic_DNA"/>
</dbReference>
<dbReference type="KEGG" id="slj:EGC82_13490"/>
<dbReference type="SMART" id="SM00849">
    <property type="entry name" value="Lactamase_B"/>
    <property type="match status" value="1"/>
</dbReference>
<feature type="transmembrane region" description="Helical" evidence="6">
    <location>
        <begin position="404"/>
        <end position="425"/>
    </location>
</feature>
<feature type="transmembrane region" description="Helical" evidence="6">
    <location>
        <begin position="506"/>
        <end position="525"/>
    </location>
</feature>
<evidence type="ECO:0000259" key="7">
    <source>
        <dbReference type="SMART" id="SM00849"/>
    </source>
</evidence>
<feature type="domain" description="Metallo-beta-lactamase" evidence="7">
    <location>
        <begin position="577"/>
        <end position="765"/>
    </location>
</feature>
<comment type="subcellular location">
    <subcellularLocation>
        <location evidence="1">Cell membrane</location>
        <topology evidence="1">Multi-pass membrane protein</topology>
    </subcellularLocation>
</comment>
<keyword evidence="3 6" id="KW-0812">Transmembrane</keyword>
<dbReference type="InterPro" id="IPR004477">
    <property type="entry name" value="ComEC_N"/>
</dbReference>
<dbReference type="InterPro" id="IPR036866">
    <property type="entry name" value="RibonucZ/Hydroxyglut_hydro"/>
</dbReference>
<evidence type="ECO:0000256" key="5">
    <source>
        <dbReference type="ARBA" id="ARBA00023136"/>
    </source>
</evidence>
<feature type="transmembrane region" description="Helical" evidence="6">
    <location>
        <begin position="42"/>
        <end position="62"/>
    </location>
</feature>
<keyword evidence="4 6" id="KW-1133">Transmembrane helix</keyword>
<dbReference type="InterPro" id="IPR004797">
    <property type="entry name" value="Competence_ComEC/Rec2"/>
</dbReference>
<keyword evidence="2" id="KW-1003">Cell membrane</keyword>
<evidence type="ECO:0000256" key="4">
    <source>
        <dbReference type="ARBA" id="ARBA00022989"/>
    </source>
</evidence>
<keyword evidence="5 6" id="KW-0472">Membrane</keyword>
<dbReference type="Gene3D" id="3.60.15.10">
    <property type="entry name" value="Ribonuclease Z/Hydroxyacylglutathione hydrolase-like"/>
    <property type="match status" value="1"/>
</dbReference>
<dbReference type="InterPro" id="IPR025405">
    <property type="entry name" value="DUF4131"/>
</dbReference>
<dbReference type="PANTHER" id="PTHR30619">
    <property type="entry name" value="DNA INTERNALIZATION/COMPETENCE PROTEIN COMEC/REC2"/>
    <property type="match status" value="1"/>
</dbReference>
<gene>
    <name evidence="8" type="ORF">EGC82_13490</name>
</gene>
<dbReference type="Pfam" id="PF00753">
    <property type="entry name" value="Lactamase_B"/>
    <property type="match status" value="1"/>
</dbReference>
<evidence type="ECO:0000256" key="2">
    <source>
        <dbReference type="ARBA" id="ARBA00022475"/>
    </source>
</evidence>
<dbReference type="InterPro" id="IPR052159">
    <property type="entry name" value="Competence_DNA_uptake"/>
</dbReference>
<accession>A0A3G8LWZ3</accession>
<evidence type="ECO:0000256" key="3">
    <source>
        <dbReference type="ARBA" id="ARBA00022692"/>
    </source>
</evidence>
<feature type="transmembrane region" description="Helical" evidence="6">
    <location>
        <begin position="229"/>
        <end position="252"/>
    </location>
</feature>
<feature type="transmembrane region" description="Helical" evidence="6">
    <location>
        <begin position="314"/>
        <end position="346"/>
    </location>
</feature>
<feature type="transmembrane region" description="Helical" evidence="6">
    <location>
        <begin position="291"/>
        <end position="308"/>
    </location>
</feature>
<dbReference type="AlphaFoldDB" id="A0A3G8LWZ3"/>
<feature type="transmembrane region" description="Helical" evidence="6">
    <location>
        <begin position="468"/>
        <end position="486"/>
    </location>
</feature>
<dbReference type="InterPro" id="IPR035681">
    <property type="entry name" value="ComA-like_MBL"/>
</dbReference>
<dbReference type="Pfam" id="PF13567">
    <property type="entry name" value="DUF4131"/>
    <property type="match status" value="1"/>
</dbReference>
<organism evidence="8 9">
    <name type="scientific">Shewanella livingstonensis</name>
    <dbReference type="NCBI Taxonomy" id="150120"/>
    <lineage>
        <taxon>Bacteria</taxon>
        <taxon>Pseudomonadati</taxon>
        <taxon>Pseudomonadota</taxon>
        <taxon>Gammaproteobacteria</taxon>
        <taxon>Alteromonadales</taxon>
        <taxon>Shewanellaceae</taxon>
        <taxon>Shewanella</taxon>
    </lineage>
</organism>
<protein>
    <submittedName>
        <fullName evidence="8">DNA internalization-related competence protein ComEC/Rec2</fullName>
    </submittedName>
</protein>
<dbReference type="NCBIfam" id="TIGR00361">
    <property type="entry name" value="ComEC_Rec2"/>
    <property type="match status" value="1"/>
</dbReference>
<dbReference type="InterPro" id="IPR001279">
    <property type="entry name" value="Metallo-B-lactamas"/>
</dbReference>
<evidence type="ECO:0000256" key="6">
    <source>
        <dbReference type="SAM" id="Phobius"/>
    </source>
</evidence>
<dbReference type="GO" id="GO:0005886">
    <property type="term" value="C:plasma membrane"/>
    <property type="evidence" value="ECO:0007669"/>
    <property type="project" value="UniProtKB-SubCell"/>
</dbReference>
<dbReference type="GO" id="GO:0030420">
    <property type="term" value="P:establishment of competence for transformation"/>
    <property type="evidence" value="ECO:0007669"/>
    <property type="project" value="InterPro"/>
</dbReference>
<evidence type="ECO:0000313" key="9">
    <source>
        <dbReference type="Proteomes" id="UP000278035"/>
    </source>
</evidence>
<feature type="transmembrane region" description="Helical" evidence="6">
    <location>
        <begin position="264"/>
        <end position="284"/>
    </location>
</feature>
<dbReference type="NCBIfam" id="TIGR00360">
    <property type="entry name" value="ComEC_N-term"/>
    <property type="match status" value="1"/>
</dbReference>
<evidence type="ECO:0000256" key="1">
    <source>
        <dbReference type="ARBA" id="ARBA00004651"/>
    </source>
</evidence>